<dbReference type="GO" id="GO:0061599">
    <property type="term" value="F:molybdopterin molybdotransferase activity"/>
    <property type="evidence" value="ECO:0007669"/>
    <property type="project" value="UniProtKB-UniRule"/>
</dbReference>
<keyword evidence="6" id="KW-0500">Molybdenum</keyword>
<comment type="cofactor">
    <cofactor evidence="6">
        <name>Mg(2+)</name>
        <dbReference type="ChEBI" id="CHEBI:18420"/>
    </cofactor>
</comment>
<evidence type="ECO:0000313" key="8">
    <source>
        <dbReference type="EMBL" id="MBC8432410.1"/>
    </source>
</evidence>
<dbReference type="InterPro" id="IPR038987">
    <property type="entry name" value="MoeA-like"/>
</dbReference>
<evidence type="ECO:0000256" key="5">
    <source>
        <dbReference type="ARBA" id="ARBA00047317"/>
    </source>
</evidence>
<dbReference type="InterPro" id="IPR005110">
    <property type="entry name" value="MoeA_linker/N"/>
</dbReference>
<name>A0A8J6TSN4_9BACT</name>
<evidence type="ECO:0000256" key="3">
    <source>
        <dbReference type="ARBA" id="ARBA00010763"/>
    </source>
</evidence>
<dbReference type="InterPro" id="IPR036688">
    <property type="entry name" value="MoeA_C_domain_IV_sf"/>
</dbReference>
<dbReference type="InterPro" id="IPR005111">
    <property type="entry name" value="MoeA_C_domain_IV"/>
</dbReference>
<dbReference type="GO" id="GO:0046872">
    <property type="term" value="F:metal ion binding"/>
    <property type="evidence" value="ECO:0007669"/>
    <property type="project" value="UniProtKB-UniRule"/>
</dbReference>
<dbReference type="Gene3D" id="2.170.190.11">
    <property type="entry name" value="Molybdopterin biosynthesis moea protein, domain 3"/>
    <property type="match status" value="1"/>
</dbReference>
<reference evidence="8 9" key="1">
    <citation type="submission" date="2020-08" db="EMBL/GenBank/DDBJ databases">
        <title>Bridging the membrane lipid divide: bacteria of the FCB group superphylum have the potential to synthesize archaeal ether lipids.</title>
        <authorList>
            <person name="Villanueva L."/>
            <person name="Von Meijenfeldt F.A.B."/>
            <person name="Westbye A.B."/>
            <person name="Yadav S."/>
            <person name="Hopmans E.C."/>
            <person name="Dutilh B.E."/>
            <person name="Sinninghe Damste J.S."/>
        </authorList>
    </citation>
    <scope>NUCLEOTIDE SEQUENCE [LARGE SCALE GENOMIC DNA]</scope>
    <source>
        <strain evidence="8">NIOZ-UU17</strain>
    </source>
</reference>
<keyword evidence="6" id="KW-0479">Metal-binding</keyword>
<dbReference type="EC" id="2.10.1.1" evidence="6"/>
<organism evidence="8 9">
    <name type="scientific">Candidatus Desulfatibia vada</name>
    <dbReference type="NCBI Taxonomy" id="2841696"/>
    <lineage>
        <taxon>Bacteria</taxon>
        <taxon>Pseudomonadati</taxon>
        <taxon>Thermodesulfobacteriota</taxon>
        <taxon>Desulfobacteria</taxon>
        <taxon>Desulfobacterales</taxon>
        <taxon>Desulfobacterales incertae sedis</taxon>
        <taxon>Candidatus Desulfatibia</taxon>
    </lineage>
</organism>
<dbReference type="CDD" id="cd00887">
    <property type="entry name" value="MoeA"/>
    <property type="match status" value="1"/>
</dbReference>
<dbReference type="SUPFAM" id="SSF63882">
    <property type="entry name" value="MoeA N-terminal region -like"/>
    <property type="match status" value="1"/>
</dbReference>
<dbReference type="Proteomes" id="UP000605201">
    <property type="component" value="Unassembled WGS sequence"/>
</dbReference>
<evidence type="ECO:0000313" key="9">
    <source>
        <dbReference type="Proteomes" id="UP000605201"/>
    </source>
</evidence>
<feature type="domain" description="MoaB/Mog" evidence="7">
    <location>
        <begin position="187"/>
        <end position="324"/>
    </location>
</feature>
<dbReference type="PANTHER" id="PTHR10192:SF5">
    <property type="entry name" value="GEPHYRIN"/>
    <property type="match status" value="1"/>
</dbReference>
<dbReference type="Pfam" id="PF00994">
    <property type="entry name" value="MoCF_biosynth"/>
    <property type="match status" value="1"/>
</dbReference>
<dbReference type="SUPFAM" id="SSF53218">
    <property type="entry name" value="Molybdenum cofactor biosynthesis proteins"/>
    <property type="match status" value="1"/>
</dbReference>
<keyword evidence="6" id="KW-0460">Magnesium</keyword>
<dbReference type="Pfam" id="PF03454">
    <property type="entry name" value="MoeA_C"/>
    <property type="match status" value="1"/>
</dbReference>
<dbReference type="InterPro" id="IPR036135">
    <property type="entry name" value="MoeA_linker/N_sf"/>
</dbReference>
<dbReference type="InterPro" id="IPR001453">
    <property type="entry name" value="MoaB/Mog_dom"/>
</dbReference>
<dbReference type="AlphaFoldDB" id="A0A8J6TSN4"/>
<dbReference type="InterPro" id="IPR036425">
    <property type="entry name" value="MoaB/Mog-like_dom_sf"/>
</dbReference>
<proteinExistence type="inferred from homology"/>
<dbReference type="EMBL" id="JACNIG010000221">
    <property type="protein sequence ID" value="MBC8432410.1"/>
    <property type="molecule type" value="Genomic_DNA"/>
</dbReference>
<protein>
    <recommendedName>
        <fullName evidence="6">Molybdopterin molybdenumtransferase</fullName>
        <ecNumber evidence="6">2.10.1.1</ecNumber>
    </recommendedName>
</protein>
<accession>A0A8J6TSN4</accession>
<gene>
    <name evidence="8" type="ORF">H8D96_10875</name>
</gene>
<dbReference type="SMART" id="SM00852">
    <property type="entry name" value="MoCF_biosynth"/>
    <property type="match status" value="1"/>
</dbReference>
<comment type="catalytic activity">
    <reaction evidence="5">
        <text>adenylyl-molybdopterin + molybdate = Mo-molybdopterin + AMP + H(+)</text>
        <dbReference type="Rhea" id="RHEA:35047"/>
        <dbReference type="ChEBI" id="CHEBI:15378"/>
        <dbReference type="ChEBI" id="CHEBI:36264"/>
        <dbReference type="ChEBI" id="CHEBI:62727"/>
        <dbReference type="ChEBI" id="CHEBI:71302"/>
        <dbReference type="ChEBI" id="CHEBI:456215"/>
        <dbReference type="EC" id="2.10.1.1"/>
    </reaction>
</comment>
<dbReference type="SUPFAM" id="SSF63867">
    <property type="entry name" value="MoeA C-terminal domain-like"/>
    <property type="match status" value="1"/>
</dbReference>
<dbReference type="Gene3D" id="2.40.340.10">
    <property type="entry name" value="MoeA, C-terminal, domain IV"/>
    <property type="match status" value="1"/>
</dbReference>
<dbReference type="Gene3D" id="3.90.105.10">
    <property type="entry name" value="Molybdopterin biosynthesis moea protein, domain 2"/>
    <property type="match status" value="1"/>
</dbReference>
<evidence type="ECO:0000259" key="7">
    <source>
        <dbReference type="SMART" id="SM00852"/>
    </source>
</evidence>
<dbReference type="GO" id="GO:0005829">
    <property type="term" value="C:cytosol"/>
    <property type="evidence" value="ECO:0007669"/>
    <property type="project" value="TreeGrafter"/>
</dbReference>
<comment type="function">
    <text evidence="1 6">Catalyzes the insertion of molybdate into adenylated molybdopterin with the concomitant release of AMP.</text>
</comment>
<dbReference type="Pfam" id="PF03453">
    <property type="entry name" value="MoeA_N"/>
    <property type="match status" value="1"/>
</dbReference>
<evidence type="ECO:0000256" key="6">
    <source>
        <dbReference type="RuleBase" id="RU365090"/>
    </source>
</evidence>
<comment type="caution">
    <text evidence="8">The sequence shown here is derived from an EMBL/GenBank/DDBJ whole genome shotgun (WGS) entry which is preliminary data.</text>
</comment>
<dbReference type="Gene3D" id="3.40.980.10">
    <property type="entry name" value="MoaB/Mog-like domain"/>
    <property type="match status" value="1"/>
</dbReference>
<sequence>MKRTTPRQFIGFKTALKRTLSKIKPLEVVEKALAESVGCVSAEKLRARVDAPSADVSMKDGYAVRSVDIEDTLHSTAVRLRLDGVAAAGEKRRLAVGPGSTVRVLTGALLPENADAVVAEEFTQRDDDHVSIEAHAETGRNILCRGSDIARDEVLIEAGHVLAPGMIGFLTAGGRDRIRTYRKPQVALIATGDELVIPGQPLTEGKLYASNMLTLAAWCRRYGFKTELDIILDEESILKEKLLFGIKHNDAVITSGGAWTGDRDLMARVLNELGWEKVYHRVRLGPGKAVGLWMFQGKPVFILPGGPPSNLVAFLALALPGILKLAGCKTPGLRQIITELAETVEGQSDWTQAVFGFFQIKNDQSCFRPAKGSSRLRDLAEAEGLLLIPEGVTKIRAGQKVAVQLLI</sequence>
<dbReference type="PANTHER" id="PTHR10192">
    <property type="entry name" value="MOLYBDOPTERIN BIOSYNTHESIS PROTEIN"/>
    <property type="match status" value="1"/>
</dbReference>
<keyword evidence="6" id="KW-0808">Transferase</keyword>
<dbReference type="NCBIfam" id="NF045515">
    <property type="entry name" value="Glp_gephyrin"/>
    <property type="match status" value="1"/>
</dbReference>
<comment type="pathway">
    <text evidence="2 6">Cofactor biosynthesis; molybdopterin biosynthesis.</text>
</comment>
<dbReference type="UniPathway" id="UPA00344"/>
<comment type="similarity">
    <text evidence="3 6">Belongs to the MoeA family.</text>
</comment>
<dbReference type="GO" id="GO:0006777">
    <property type="term" value="P:Mo-molybdopterin cofactor biosynthetic process"/>
    <property type="evidence" value="ECO:0007669"/>
    <property type="project" value="UniProtKB-UniRule"/>
</dbReference>
<evidence type="ECO:0000256" key="2">
    <source>
        <dbReference type="ARBA" id="ARBA00005046"/>
    </source>
</evidence>
<keyword evidence="4 6" id="KW-0501">Molybdenum cofactor biosynthesis</keyword>
<evidence type="ECO:0000256" key="4">
    <source>
        <dbReference type="ARBA" id="ARBA00023150"/>
    </source>
</evidence>
<evidence type="ECO:0000256" key="1">
    <source>
        <dbReference type="ARBA" id="ARBA00002901"/>
    </source>
</evidence>